<keyword evidence="3" id="KW-1185">Reference proteome</keyword>
<comment type="caution">
    <text evidence="2">The sequence shown here is derived from an EMBL/GenBank/DDBJ whole genome shotgun (WGS) entry which is preliminary data.</text>
</comment>
<dbReference type="CDD" id="cd00085">
    <property type="entry name" value="HNHc"/>
    <property type="match status" value="1"/>
</dbReference>
<reference evidence="2 3" key="1">
    <citation type="submission" date="2024-10" db="EMBL/GenBank/DDBJ databases">
        <title>Paracoccus drimophilus sp. nov., a novel bacterium from corn roots in Hunan.</title>
        <authorList>
            <person name="Li X."/>
        </authorList>
    </citation>
    <scope>NUCLEOTIDE SEQUENCE [LARGE SCALE GENOMIC DNA]</scope>
    <source>
        <strain evidence="2 3">NGMCC 1.201697</strain>
    </source>
</reference>
<dbReference type="SMART" id="SM00507">
    <property type="entry name" value="HNHc"/>
    <property type="match status" value="1"/>
</dbReference>
<evidence type="ECO:0000313" key="2">
    <source>
        <dbReference type="EMBL" id="MFH5773568.1"/>
    </source>
</evidence>
<name>A0ABW7LGV9_9RHOB</name>
<dbReference type="Pfam" id="PF14279">
    <property type="entry name" value="HNH_5"/>
    <property type="match status" value="1"/>
</dbReference>
<dbReference type="InterPro" id="IPR029471">
    <property type="entry name" value="HNH_5"/>
</dbReference>
<dbReference type="Gene3D" id="1.10.30.50">
    <property type="match status" value="1"/>
</dbReference>
<protein>
    <submittedName>
        <fullName evidence="2">HNH endonuclease</fullName>
    </submittedName>
</protein>
<dbReference type="EMBL" id="JBIMPR010000003">
    <property type="protein sequence ID" value="MFH5773568.1"/>
    <property type="molecule type" value="Genomic_DNA"/>
</dbReference>
<dbReference type="InterPro" id="IPR003615">
    <property type="entry name" value="HNH_nuc"/>
</dbReference>
<dbReference type="Proteomes" id="UP001609376">
    <property type="component" value="Unassembled WGS sequence"/>
</dbReference>
<organism evidence="2 3">
    <name type="scientific">Paracoccus broussonetiae subsp. drimophilus</name>
    <dbReference type="NCBI Taxonomy" id="3373869"/>
    <lineage>
        <taxon>Bacteria</taxon>
        <taxon>Pseudomonadati</taxon>
        <taxon>Pseudomonadota</taxon>
        <taxon>Alphaproteobacteria</taxon>
        <taxon>Rhodobacterales</taxon>
        <taxon>Paracoccaceae</taxon>
        <taxon>Paracoccus</taxon>
        <taxon>Paracoccus broussonetiae</taxon>
    </lineage>
</organism>
<sequence length="166" mass="18425">MSCFVMDYALKNTIYRGEARLAYIAAGDNDGRISVTGICYWCGCDAGEAEAIIDRMIECGIFRRLEGRVVCPELVAVAEENNAPTPRSQRRQFTVSTTRRARLYARDGNACHYCGGGENLTLDHMLPQSRGGDDSDENLVTCCRNCNSSKGTKTYDEFLAWLEVQA</sequence>
<dbReference type="PANTHER" id="PTHR33877:SF2">
    <property type="entry name" value="OS07G0170200 PROTEIN"/>
    <property type="match status" value="1"/>
</dbReference>
<dbReference type="InterPro" id="IPR052892">
    <property type="entry name" value="NA-targeting_endonuclease"/>
</dbReference>
<dbReference type="RefSeq" id="WP_395132424.1">
    <property type="nucleotide sequence ID" value="NZ_JBIMPR010000003.1"/>
</dbReference>
<evidence type="ECO:0000259" key="1">
    <source>
        <dbReference type="SMART" id="SM00507"/>
    </source>
</evidence>
<keyword evidence="2" id="KW-0378">Hydrolase</keyword>
<proteinExistence type="predicted"/>
<evidence type="ECO:0000313" key="3">
    <source>
        <dbReference type="Proteomes" id="UP001609376"/>
    </source>
</evidence>
<dbReference type="GO" id="GO:0004519">
    <property type="term" value="F:endonuclease activity"/>
    <property type="evidence" value="ECO:0007669"/>
    <property type="project" value="UniProtKB-KW"/>
</dbReference>
<keyword evidence="2" id="KW-0540">Nuclease</keyword>
<gene>
    <name evidence="2" type="ORF">ACHFJ0_04895</name>
</gene>
<keyword evidence="2" id="KW-0255">Endonuclease</keyword>
<feature type="domain" description="HNH nuclease" evidence="1">
    <location>
        <begin position="98"/>
        <end position="148"/>
    </location>
</feature>
<dbReference type="PANTHER" id="PTHR33877">
    <property type="entry name" value="SLL1193 PROTEIN"/>
    <property type="match status" value="1"/>
</dbReference>
<accession>A0ABW7LGV9</accession>